<evidence type="ECO:0000256" key="7">
    <source>
        <dbReference type="ARBA" id="ARBA00023049"/>
    </source>
</evidence>
<evidence type="ECO:0000259" key="9">
    <source>
        <dbReference type="Pfam" id="PF14521"/>
    </source>
</evidence>
<organism evidence="10 11">
    <name type="scientific">Fusarium austroafricanum</name>
    <dbReference type="NCBI Taxonomy" id="2364996"/>
    <lineage>
        <taxon>Eukaryota</taxon>
        <taxon>Fungi</taxon>
        <taxon>Dikarya</taxon>
        <taxon>Ascomycota</taxon>
        <taxon>Pezizomycotina</taxon>
        <taxon>Sordariomycetes</taxon>
        <taxon>Hypocreomycetidae</taxon>
        <taxon>Hypocreales</taxon>
        <taxon>Nectriaceae</taxon>
        <taxon>Fusarium</taxon>
        <taxon>Fusarium concolor species complex</taxon>
    </lineage>
</organism>
<dbReference type="GO" id="GO:0046872">
    <property type="term" value="F:metal ion binding"/>
    <property type="evidence" value="ECO:0007669"/>
    <property type="project" value="UniProtKB-KW"/>
</dbReference>
<keyword evidence="4" id="KW-0479">Metal-binding</keyword>
<name>A0A8H4K9B4_9HYPO</name>
<sequence>MIPPFLLLLCWGLFALGSPTPQSSKFSDSLSLEERDPPVIGKGISKQHKKQLRDAARDTLQLATFALMPSPLADEIFAKWFDPRDRNIVNKVFKAMVGDQYEDDDGNPILGSITIVSDYKNEDDEWACTDDTMAEIRDYDTKNPKIVVCPKTGFGSGGLGKGYKGVEALRCSSFDDQVSTKMDSLGSVLLHEYTHWDLLVKGIFKNGTDDVGYGPYKCQHLPRKDKLKNADNYSWFANEVYWSSMCGVDYGKPSKDDE</sequence>
<dbReference type="OrthoDB" id="5357726at2759"/>
<dbReference type="EMBL" id="JAADJG010000499">
    <property type="protein sequence ID" value="KAF4445781.1"/>
    <property type="molecule type" value="Genomic_DNA"/>
</dbReference>
<dbReference type="AlphaFoldDB" id="A0A8H4K9B4"/>
<dbReference type="Gene3D" id="3.40.390.10">
    <property type="entry name" value="Collagenase (Catalytic Domain)"/>
    <property type="match status" value="1"/>
</dbReference>
<dbReference type="InterPro" id="IPR050414">
    <property type="entry name" value="Fungal_M35_metalloproteases"/>
</dbReference>
<dbReference type="Proteomes" id="UP000605986">
    <property type="component" value="Unassembled WGS sequence"/>
</dbReference>
<keyword evidence="5" id="KW-0378">Hydrolase</keyword>
<comment type="caution">
    <text evidence="10">The sequence shown here is derived from an EMBL/GenBank/DDBJ whole genome shotgun (WGS) entry which is preliminary data.</text>
</comment>
<keyword evidence="3" id="KW-0645">Protease</keyword>
<dbReference type="InterPro" id="IPR029463">
    <property type="entry name" value="Lys_MEP"/>
</dbReference>
<evidence type="ECO:0000256" key="5">
    <source>
        <dbReference type="ARBA" id="ARBA00022801"/>
    </source>
</evidence>
<reference evidence="10" key="1">
    <citation type="submission" date="2020-01" db="EMBL/GenBank/DDBJ databases">
        <title>Identification and distribution of gene clusters putatively required for synthesis of sphingolipid metabolism inhibitors in phylogenetically diverse species of the filamentous fungus Fusarium.</title>
        <authorList>
            <person name="Kim H.-S."/>
            <person name="Busman M."/>
            <person name="Brown D.W."/>
            <person name="Divon H."/>
            <person name="Uhlig S."/>
            <person name="Proctor R.H."/>
        </authorList>
    </citation>
    <scope>NUCLEOTIDE SEQUENCE</scope>
    <source>
        <strain evidence="10">NRRL 53441</strain>
    </source>
</reference>
<dbReference type="Pfam" id="PF14521">
    <property type="entry name" value="Aspzincin_M35"/>
    <property type="match status" value="1"/>
</dbReference>
<dbReference type="GO" id="GO:0006508">
    <property type="term" value="P:proteolysis"/>
    <property type="evidence" value="ECO:0007669"/>
    <property type="project" value="UniProtKB-KW"/>
</dbReference>
<evidence type="ECO:0000256" key="6">
    <source>
        <dbReference type="ARBA" id="ARBA00022833"/>
    </source>
</evidence>
<keyword evidence="7" id="KW-0482">Metalloprotease</keyword>
<dbReference type="SUPFAM" id="SSF55486">
    <property type="entry name" value="Metalloproteases ('zincins'), catalytic domain"/>
    <property type="match status" value="1"/>
</dbReference>
<evidence type="ECO:0000256" key="8">
    <source>
        <dbReference type="SAM" id="SignalP"/>
    </source>
</evidence>
<proteinExistence type="inferred from homology"/>
<comment type="cofactor">
    <cofactor evidence="1">
        <name>Zn(2+)</name>
        <dbReference type="ChEBI" id="CHEBI:29105"/>
    </cofactor>
</comment>
<evidence type="ECO:0000313" key="11">
    <source>
        <dbReference type="Proteomes" id="UP000605986"/>
    </source>
</evidence>
<feature type="chain" id="PRO_5034152296" evidence="8">
    <location>
        <begin position="18"/>
        <end position="258"/>
    </location>
</feature>
<evidence type="ECO:0000256" key="4">
    <source>
        <dbReference type="ARBA" id="ARBA00022723"/>
    </source>
</evidence>
<feature type="domain" description="Lysine-specific metallo-endopeptidase" evidence="9">
    <location>
        <begin position="179"/>
        <end position="238"/>
    </location>
</feature>
<evidence type="ECO:0000256" key="2">
    <source>
        <dbReference type="ARBA" id="ARBA00010279"/>
    </source>
</evidence>
<dbReference type="InterPro" id="IPR024079">
    <property type="entry name" value="MetalloPept_cat_dom_sf"/>
</dbReference>
<keyword evidence="11" id="KW-1185">Reference proteome</keyword>
<accession>A0A8H4K9B4</accession>
<evidence type="ECO:0000256" key="3">
    <source>
        <dbReference type="ARBA" id="ARBA00022670"/>
    </source>
</evidence>
<dbReference type="PANTHER" id="PTHR37016">
    <property type="match status" value="1"/>
</dbReference>
<dbReference type="GO" id="GO:0004222">
    <property type="term" value="F:metalloendopeptidase activity"/>
    <property type="evidence" value="ECO:0007669"/>
    <property type="project" value="InterPro"/>
</dbReference>
<keyword evidence="6" id="KW-0862">Zinc</keyword>
<gene>
    <name evidence="10" type="ORF">F53441_10530</name>
</gene>
<evidence type="ECO:0000313" key="10">
    <source>
        <dbReference type="EMBL" id="KAF4445781.1"/>
    </source>
</evidence>
<feature type="signal peptide" evidence="8">
    <location>
        <begin position="1"/>
        <end position="17"/>
    </location>
</feature>
<evidence type="ECO:0000256" key="1">
    <source>
        <dbReference type="ARBA" id="ARBA00001947"/>
    </source>
</evidence>
<protein>
    <submittedName>
        <fullName evidence="10">Metallopeptidase, catalytic domain</fullName>
    </submittedName>
</protein>
<dbReference type="PANTHER" id="PTHR37016:SF3">
    <property type="entry name" value="NEUTRAL PROTEASE 2-RELATED"/>
    <property type="match status" value="1"/>
</dbReference>
<keyword evidence="8" id="KW-0732">Signal</keyword>
<comment type="similarity">
    <text evidence="2">Belongs to the peptidase M35 family.</text>
</comment>